<organism evidence="1 2">
    <name type="scientific">Vigna unguiculata</name>
    <name type="common">Cowpea</name>
    <dbReference type="NCBI Taxonomy" id="3917"/>
    <lineage>
        <taxon>Eukaryota</taxon>
        <taxon>Viridiplantae</taxon>
        <taxon>Streptophyta</taxon>
        <taxon>Embryophyta</taxon>
        <taxon>Tracheophyta</taxon>
        <taxon>Spermatophyta</taxon>
        <taxon>Magnoliopsida</taxon>
        <taxon>eudicotyledons</taxon>
        <taxon>Gunneridae</taxon>
        <taxon>Pentapetalae</taxon>
        <taxon>rosids</taxon>
        <taxon>fabids</taxon>
        <taxon>Fabales</taxon>
        <taxon>Fabaceae</taxon>
        <taxon>Papilionoideae</taxon>
        <taxon>50 kb inversion clade</taxon>
        <taxon>NPAAA clade</taxon>
        <taxon>indigoferoid/millettioid clade</taxon>
        <taxon>Phaseoleae</taxon>
        <taxon>Vigna</taxon>
    </lineage>
</organism>
<proteinExistence type="predicted"/>
<evidence type="ECO:0000313" key="2">
    <source>
        <dbReference type="Proteomes" id="UP000501690"/>
    </source>
</evidence>
<dbReference type="EMBL" id="CP039349">
    <property type="protein sequence ID" value="QCD94343.1"/>
    <property type="molecule type" value="Genomic_DNA"/>
</dbReference>
<evidence type="ECO:0000313" key="1">
    <source>
        <dbReference type="EMBL" id="QCD94343.1"/>
    </source>
</evidence>
<accession>A0A4D6M0R1</accession>
<gene>
    <name evidence="1" type="ORF">DEO72_LG5g2426</name>
</gene>
<name>A0A4D6M0R1_VIGUN</name>
<dbReference type="AlphaFoldDB" id="A0A4D6M0R1"/>
<reference evidence="1 2" key="1">
    <citation type="submission" date="2019-04" db="EMBL/GenBank/DDBJ databases">
        <title>An improved genome assembly and genetic linkage map for asparagus bean, Vigna unguiculata ssp. sesquipedialis.</title>
        <authorList>
            <person name="Xia Q."/>
            <person name="Zhang R."/>
            <person name="Dong Y."/>
        </authorList>
    </citation>
    <scope>NUCLEOTIDE SEQUENCE [LARGE SCALE GENOMIC DNA]</scope>
    <source>
        <tissue evidence="1">Leaf</tissue>
    </source>
</reference>
<dbReference type="Proteomes" id="UP000501690">
    <property type="component" value="Linkage Group LG5"/>
</dbReference>
<sequence length="54" mass="6095">MPFGVVADDKDSGATELVRVQWWSEVGEPLRFYEKVVVGVEEAAVRGWRSDEIV</sequence>
<protein>
    <submittedName>
        <fullName evidence="1">Uncharacterized protein</fullName>
    </submittedName>
</protein>
<keyword evidence="2" id="KW-1185">Reference proteome</keyword>